<name>A0A2P2QGY2_RHIMU</name>
<dbReference type="EMBL" id="GGEC01085777">
    <property type="protein sequence ID" value="MBX66261.1"/>
    <property type="molecule type" value="Transcribed_RNA"/>
</dbReference>
<dbReference type="AlphaFoldDB" id="A0A2P2QGY2"/>
<accession>A0A2P2QGY2</accession>
<protein>
    <submittedName>
        <fullName evidence="1">Uncharacterized protein</fullName>
    </submittedName>
</protein>
<proteinExistence type="predicted"/>
<organism evidence="1">
    <name type="scientific">Rhizophora mucronata</name>
    <name type="common">Asiatic mangrove</name>
    <dbReference type="NCBI Taxonomy" id="61149"/>
    <lineage>
        <taxon>Eukaryota</taxon>
        <taxon>Viridiplantae</taxon>
        <taxon>Streptophyta</taxon>
        <taxon>Embryophyta</taxon>
        <taxon>Tracheophyta</taxon>
        <taxon>Spermatophyta</taxon>
        <taxon>Magnoliopsida</taxon>
        <taxon>eudicotyledons</taxon>
        <taxon>Gunneridae</taxon>
        <taxon>Pentapetalae</taxon>
        <taxon>rosids</taxon>
        <taxon>fabids</taxon>
        <taxon>Malpighiales</taxon>
        <taxon>Rhizophoraceae</taxon>
        <taxon>Rhizophora</taxon>
    </lineage>
</organism>
<evidence type="ECO:0000313" key="1">
    <source>
        <dbReference type="EMBL" id="MBX66261.1"/>
    </source>
</evidence>
<sequence>MRGDVVTPFSSFLFSESKVPQKEKNK</sequence>
<reference evidence="1" key="1">
    <citation type="submission" date="2018-02" db="EMBL/GenBank/DDBJ databases">
        <title>Rhizophora mucronata_Transcriptome.</title>
        <authorList>
            <person name="Meera S.P."/>
            <person name="Sreeshan A."/>
            <person name="Augustine A."/>
        </authorList>
    </citation>
    <scope>NUCLEOTIDE SEQUENCE</scope>
    <source>
        <tissue evidence="1">Leaf</tissue>
    </source>
</reference>